<dbReference type="SUPFAM" id="SSF52833">
    <property type="entry name" value="Thioredoxin-like"/>
    <property type="match status" value="1"/>
</dbReference>
<dbReference type="GO" id="GO:0016853">
    <property type="term" value="F:isomerase activity"/>
    <property type="evidence" value="ECO:0007669"/>
    <property type="project" value="UniProtKB-KW"/>
</dbReference>
<dbReference type="GO" id="GO:0016491">
    <property type="term" value="F:oxidoreductase activity"/>
    <property type="evidence" value="ECO:0007669"/>
    <property type="project" value="UniProtKB-KW"/>
</dbReference>
<dbReference type="Gene3D" id="3.40.30.10">
    <property type="entry name" value="Glutaredoxin"/>
    <property type="match status" value="1"/>
</dbReference>
<keyword evidence="4" id="KW-0676">Redox-active center</keyword>
<proteinExistence type="predicted"/>
<feature type="chain" id="PRO_5011760085" evidence="5">
    <location>
        <begin position="22"/>
        <end position="210"/>
    </location>
</feature>
<evidence type="ECO:0000256" key="3">
    <source>
        <dbReference type="ARBA" id="ARBA00023157"/>
    </source>
</evidence>
<dbReference type="AlphaFoldDB" id="A0A1H6JUR5"/>
<dbReference type="CDD" id="cd03023">
    <property type="entry name" value="DsbA_Com1_like"/>
    <property type="match status" value="1"/>
</dbReference>
<protein>
    <submittedName>
        <fullName evidence="7">Protein-disulfide isomerase</fullName>
    </submittedName>
</protein>
<keyword evidence="2" id="KW-0560">Oxidoreductase</keyword>
<dbReference type="InterPro" id="IPR013766">
    <property type="entry name" value="Thioredoxin_domain"/>
</dbReference>
<name>A0A1H6JUR5_9RHOB</name>
<evidence type="ECO:0000259" key="6">
    <source>
        <dbReference type="PROSITE" id="PS51352"/>
    </source>
</evidence>
<dbReference type="RefSeq" id="WP_090845013.1">
    <property type="nucleotide sequence ID" value="NZ_FNXG01000001.1"/>
</dbReference>
<feature type="domain" description="Thioredoxin" evidence="6">
    <location>
        <begin position="24"/>
        <end position="203"/>
    </location>
</feature>
<evidence type="ECO:0000256" key="2">
    <source>
        <dbReference type="ARBA" id="ARBA00023002"/>
    </source>
</evidence>
<dbReference type="Proteomes" id="UP000199125">
    <property type="component" value="Unassembled WGS sequence"/>
</dbReference>
<sequence>MTTRRQTLALIAAVAATPVLAQAQSRANPMPDELRTALERDRNGIVLGNPAGNITLVEFFDYNCPFCKKILPKMQQLISADPQLRVVFREWPVFGADSEFAARVALAALDQGKYWQVHAGLMGMRDRAAEPSVMRVVRKLGLDEAKLRRDMDSDRVSDHIARSFMLADHMGLVGTPTMIAGDEGVFGDQSLKDLQDLVARARATMGVAAG</sequence>
<dbReference type="PROSITE" id="PS51352">
    <property type="entry name" value="THIOREDOXIN_2"/>
    <property type="match status" value="1"/>
</dbReference>
<evidence type="ECO:0000313" key="8">
    <source>
        <dbReference type="Proteomes" id="UP000199125"/>
    </source>
</evidence>
<feature type="signal peptide" evidence="5">
    <location>
        <begin position="1"/>
        <end position="21"/>
    </location>
</feature>
<organism evidence="7 8">
    <name type="scientific">Paracoccus alkenifer</name>
    <dbReference type="NCBI Taxonomy" id="65735"/>
    <lineage>
        <taxon>Bacteria</taxon>
        <taxon>Pseudomonadati</taxon>
        <taxon>Pseudomonadota</taxon>
        <taxon>Alphaproteobacteria</taxon>
        <taxon>Rhodobacterales</taxon>
        <taxon>Paracoccaceae</taxon>
        <taxon>Paracoccus</taxon>
    </lineage>
</organism>
<dbReference type="STRING" id="65735.SAMN04488075_0506"/>
<dbReference type="EMBL" id="FNXG01000001">
    <property type="protein sequence ID" value="SEH63661.1"/>
    <property type="molecule type" value="Genomic_DNA"/>
</dbReference>
<keyword evidence="8" id="KW-1185">Reference proteome</keyword>
<evidence type="ECO:0000313" key="7">
    <source>
        <dbReference type="EMBL" id="SEH63661.1"/>
    </source>
</evidence>
<dbReference type="PANTHER" id="PTHR13887:SF14">
    <property type="entry name" value="DISULFIDE BOND FORMATION PROTEIN D"/>
    <property type="match status" value="1"/>
</dbReference>
<dbReference type="Pfam" id="PF01323">
    <property type="entry name" value="DSBA"/>
    <property type="match status" value="1"/>
</dbReference>
<reference evidence="8" key="1">
    <citation type="submission" date="2016-10" db="EMBL/GenBank/DDBJ databases">
        <authorList>
            <person name="Varghese N."/>
            <person name="Submissions S."/>
        </authorList>
    </citation>
    <scope>NUCLEOTIDE SEQUENCE [LARGE SCALE GENOMIC DNA]</scope>
    <source>
        <strain evidence="8">DSM 11593</strain>
    </source>
</reference>
<evidence type="ECO:0000256" key="4">
    <source>
        <dbReference type="ARBA" id="ARBA00023284"/>
    </source>
</evidence>
<keyword evidence="3" id="KW-1015">Disulfide bond</keyword>
<dbReference type="InterPro" id="IPR036249">
    <property type="entry name" value="Thioredoxin-like_sf"/>
</dbReference>
<keyword evidence="1 5" id="KW-0732">Signal</keyword>
<dbReference type="OrthoDB" id="9780147at2"/>
<dbReference type="PANTHER" id="PTHR13887">
    <property type="entry name" value="GLUTATHIONE S-TRANSFERASE KAPPA"/>
    <property type="match status" value="1"/>
</dbReference>
<evidence type="ECO:0000256" key="5">
    <source>
        <dbReference type="SAM" id="SignalP"/>
    </source>
</evidence>
<evidence type="ECO:0000256" key="1">
    <source>
        <dbReference type="ARBA" id="ARBA00022729"/>
    </source>
</evidence>
<keyword evidence="7" id="KW-0413">Isomerase</keyword>
<gene>
    <name evidence="7" type="ORF">SAMN04488075_0506</name>
</gene>
<accession>A0A1H6JUR5</accession>
<dbReference type="InterPro" id="IPR001853">
    <property type="entry name" value="DSBA-like_thioredoxin_dom"/>
</dbReference>